<evidence type="ECO:0000256" key="12">
    <source>
        <dbReference type="SAM" id="MobiDB-lite"/>
    </source>
</evidence>
<gene>
    <name evidence="15" type="ORF">CA3LBN_000008</name>
</gene>
<keyword evidence="8" id="KW-0238">DNA-binding</keyword>
<reference evidence="15 16" key="1">
    <citation type="submission" date="2021-06" db="EMBL/GenBank/DDBJ databases">
        <title>Candida outbreak in Lebanon.</title>
        <authorList>
            <person name="Finianos M."/>
        </authorList>
    </citation>
    <scope>NUCLEOTIDE SEQUENCE [LARGE SCALE GENOMIC DNA]</scope>
    <source>
        <strain evidence="15">CA3LBN</strain>
    </source>
</reference>
<keyword evidence="6 13" id="KW-1133">Transmembrane helix</keyword>
<sequence length="1507" mass="166294">MSDLEKKRDPEMGISPQTTHFSEFDTGQHDVFVVQEEGPDFRGVTCFGAAVLIAKAQFGLGVLGIPQTFSALGIVPGLICLICLCCLSTWTGYIVGQFRLHHPQVYSIGDAAEIMFGRPGREIMGGAFWLYYALVYGASLLTLSIAFNTLSEHAICTTIWVAIFAAVTFVIGALTRTMKVMSWCGYVALASVFISSWIVAIACLTQSVPEAAPKDSPIDKAITAVATGKPFSAIASAIAVQLLSLCGTAAYFNIHSEMRDQSQYNKSLFLGQGFVIVNYIILACMIYGKVGVYVTSPALGSAGPLFKKIGYGVALPGLLFSSFFHAHLAGKYGLVRLLRGTAHLQKNTLTHWLTWLTMMAIVILFGFVIASAIPFFDDLLALMASLIGSSFTLIVPGFLAMYEMSKFVKSPEDGTLAWLSNCKSKWNKNWVNTVTTCVAILAVCLGIFILGAGTYGAVQSIIDNYRDGVISGAFSTMKVMSWCGYIAILSVFISAWTVAIACLVQKTPAAAPTDQSLNKEIAAVAVNVPFSSIASAVATQLLGLCGTASFFTIHTEMRDQTQYVKSLLMGQGFVVTNYIVLSCIIYGRVGKYVTSPALGSAGPLFQKICYGIALPALIFSCFFQAHLAGKYCLVRILRGTEHLQENTPKHWFTWVSMMAVVIIFGFVIASAIPFFDNLLALIGALLGTSFTLIVPGFLALYEMSGYIRGEGDAMLTWLVVCKRKARKNKHSLITLCVALFAIVFGFYILVSGTYGAVQSIIEGYQDGTVSRAFDCSDNMACMSDDKALGKNMTRSEAFALEQRIRNISESFQNGGNSEVLDVSAEESPQIEQNGPKRQKVERSAVISDDSDSETSDNENHYNGLNTLLCSAVSEHGSSHVSEDIRGEIRRYSHSLTPQGARETFIATENLSLGKLGHDFLKMHRKNTVKNRATDITAYDMGILRRVSRRYFTWIGSAYPVMHEKQFYDMLELCHDAPASASKLVLTQVKIVIAIALASISRPHLSTSELGHSSHAFWKSATRILPRSVSEAPGLVQLQISLLLLQYTLLVPKAGNLWQLAGSAMRCATELGYYAEPTPGKNVDHLTLDLRRRLFWTCYCVDRTLSTIMGRPSSIPDDWISTEMPSLVEDSLISSEGVQEGPTCHLKIALIHHVHLCRLQSEIHSRLYAPCHSSRVDQESLSRWTWHMYDQLRAWRSSHMYPTPLITKEWTDFQFHIAVVLLLRPSPNRPTPTIEELHVAFHSAGQAMSLVKIMHREASAVFAWLTVQSLFMCGLTYIKYLRTLYNGNEARLCKPFVEIILEVQACTSMLETLSALDTGDHEQIRNVFELVSSNVLHELSNSCNVTSQSDKNCECIWDRLAKTQNDSIPRPTNIQGSPIEVQRESSIDFITKLQEKNSMLVDDEHFYQHDVDANATTGFIHSRRYGGGMTSDSQGAVATRSWKNQEASSTQITDKEVPRDFSYLERGYPSYPSPGIFTTPMQDSLSTDMPNIPDDTSADLERWFLYPI</sequence>
<feature type="transmembrane region" description="Helical" evidence="13">
    <location>
        <begin position="678"/>
        <end position="701"/>
    </location>
</feature>
<organism evidence="15 16">
    <name type="scientific">Candidozyma haemuli</name>
    <dbReference type="NCBI Taxonomy" id="45357"/>
    <lineage>
        <taxon>Eukaryota</taxon>
        <taxon>Fungi</taxon>
        <taxon>Dikarya</taxon>
        <taxon>Ascomycota</taxon>
        <taxon>Saccharomycotina</taxon>
        <taxon>Pichiomycetes</taxon>
        <taxon>Metschnikowiaceae</taxon>
        <taxon>Candidozyma</taxon>
    </lineage>
</organism>
<evidence type="ECO:0000256" key="8">
    <source>
        <dbReference type="ARBA" id="ARBA00023125"/>
    </source>
</evidence>
<evidence type="ECO:0000313" key="16">
    <source>
        <dbReference type="Proteomes" id="UP000825434"/>
    </source>
</evidence>
<evidence type="ECO:0000256" key="7">
    <source>
        <dbReference type="ARBA" id="ARBA00023015"/>
    </source>
</evidence>
<evidence type="ECO:0000256" key="4">
    <source>
        <dbReference type="ARBA" id="ARBA00022723"/>
    </source>
</evidence>
<feature type="compositionally biased region" description="Basic and acidic residues" evidence="12">
    <location>
        <begin position="1"/>
        <end position="11"/>
    </location>
</feature>
<evidence type="ECO:0000256" key="10">
    <source>
        <dbReference type="ARBA" id="ARBA00023163"/>
    </source>
</evidence>
<feature type="transmembrane region" description="Helical" evidence="13">
    <location>
        <begin position="44"/>
        <end position="65"/>
    </location>
</feature>
<feature type="transmembrane region" description="Helical" evidence="13">
    <location>
        <begin position="153"/>
        <end position="174"/>
    </location>
</feature>
<accession>A0ABX8I1T1</accession>
<dbReference type="Proteomes" id="UP000825434">
    <property type="component" value="Chromosome 1"/>
</dbReference>
<dbReference type="InterPro" id="IPR007219">
    <property type="entry name" value="XnlR_reg_dom"/>
</dbReference>
<dbReference type="Pfam" id="PF01490">
    <property type="entry name" value="Aa_trans"/>
    <property type="match status" value="2"/>
</dbReference>
<feature type="transmembrane region" description="Helical" evidence="13">
    <location>
        <begin position="732"/>
        <end position="750"/>
    </location>
</feature>
<evidence type="ECO:0000256" key="11">
    <source>
        <dbReference type="ARBA" id="ARBA00023242"/>
    </source>
</evidence>
<feature type="transmembrane region" description="Helical" evidence="13">
    <location>
        <begin position="267"/>
        <end position="288"/>
    </location>
</feature>
<feature type="transmembrane region" description="Helical" evidence="13">
    <location>
        <begin position="71"/>
        <end position="95"/>
    </location>
</feature>
<feature type="domain" description="Xylanolytic transcriptional activator regulatory" evidence="14">
    <location>
        <begin position="1056"/>
        <end position="1130"/>
    </location>
</feature>
<keyword evidence="3 13" id="KW-0812">Transmembrane</keyword>
<comment type="subcellular location">
    <subcellularLocation>
        <location evidence="2">Membrane</location>
    </subcellularLocation>
    <subcellularLocation>
        <location evidence="1">Nucleus</location>
    </subcellularLocation>
</comment>
<evidence type="ECO:0000256" key="3">
    <source>
        <dbReference type="ARBA" id="ARBA00022692"/>
    </source>
</evidence>
<evidence type="ECO:0000256" key="6">
    <source>
        <dbReference type="ARBA" id="ARBA00022989"/>
    </source>
</evidence>
<evidence type="ECO:0000256" key="1">
    <source>
        <dbReference type="ARBA" id="ARBA00004123"/>
    </source>
</evidence>
<feature type="transmembrane region" description="Helical" evidence="13">
    <location>
        <begin position="379"/>
        <end position="402"/>
    </location>
</feature>
<dbReference type="PANTHER" id="PTHR47782">
    <property type="entry name" value="ZN(II)2CYS6 TRANSCRIPTION FACTOR (EUROFUNG)-RELATED"/>
    <property type="match status" value="1"/>
</dbReference>
<keyword evidence="5" id="KW-0862">Zinc</keyword>
<dbReference type="Pfam" id="PF04082">
    <property type="entry name" value="Fungal_trans"/>
    <property type="match status" value="1"/>
</dbReference>
<feature type="transmembrane region" description="Helical" evidence="13">
    <location>
        <begin position="567"/>
        <end position="588"/>
    </location>
</feature>
<feature type="transmembrane region" description="Helical" evidence="13">
    <location>
        <begin position="608"/>
        <end position="629"/>
    </location>
</feature>
<dbReference type="SMART" id="SM00906">
    <property type="entry name" value="Fungal_trans"/>
    <property type="match status" value="1"/>
</dbReference>
<feature type="transmembrane region" description="Helical" evidence="13">
    <location>
        <begin position="433"/>
        <end position="462"/>
    </location>
</feature>
<feature type="transmembrane region" description="Helical" evidence="13">
    <location>
        <begin position="186"/>
        <end position="208"/>
    </location>
</feature>
<evidence type="ECO:0000256" key="5">
    <source>
        <dbReference type="ARBA" id="ARBA00022833"/>
    </source>
</evidence>
<dbReference type="InterPro" id="IPR052202">
    <property type="entry name" value="Yeast_MetPath_Reg"/>
</dbReference>
<keyword evidence="9 13" id="KW-0472">Membrane</keyword>
<evidence type="ECO:0000256" key="2">
    <source>
        <dbReference type="ARBA" id="ARBA00004370"/>
    </source>
</evidence>
<name>A0ABX8I1T1_9ASCO</name>
<keyword evidence="4" id="KW-0479">Metal-binding</keyword>
<evidence type="ECO:0000259" key="14">
    <source>
        <dbReference type="SMART" id="SM00906"/>
    </source>
</evidence>
<dbReference type="PANTHER" id="PTHR47782:SF1">
    <property type="entry name" value="PYRIMIDINE PATHWAY REGULATORY PROTEIN 1"/>
    <property type="match status" value="1"/>
</dbReference>
<keyword evidence="7" id="KW-0805">Transcription regulation</keyword>
<dbReference type="EMBL" id="CP076661">
    <property type="protein sequence ID" value="QWU85790.1"/>
    <property type="molecule type" value="Genomic_DNA"/>
</dbReference>
<keyword evidence="10" id="KW-0804">Transcription</keyword>
<feature type="transmembrane region" description="Helical" evidence="13">
    <location>
        <begin position="482"/>
        <end position="504"/>
    </location>
</feature>
<feature type="transmembrane region" description="Helical" evidence="13">
    <location>
        <begin position="233"/>
        <end position="255"/>
    </location>
</feature>
<dbReference type="InterPro" id="IPR013057">
    <property type="entry name" value="AA_transpt_TM"/>
</dbReference>
<feature type="region of interest" description="Disordered" evidence="12">
    <location>
        <begin position="1"/>
        <end position="22"/>
    </location>
</feature>
<evidence type="ECO:0000313" key="15">
    <source>
        <dbReference type="EMBL" id="QWU85790.1"/>
    </source>
</evidence>
<keyword evidence="16" id="KW-1185">Reference proteome</keyword>
<keyword evidence="11" id="KW-0539">Nucleus</keyword>
<feature type="transmembrane region" description="Helical" evidence="13">
    <location>
        <begin position="308"/>
        <end position="328"/>
    </location>
</feature>
<evidence type="ECO:0000256" key="13">
    <source>
        <dbReference type="SAM" id="Phobius"/>
    </source>
</evidence>
<feature type="transmembrane region" description="Helical" evidence="13">
    <location>
        <begin position="128"/>
        <end position="147"/>
    </location>
</feature>
<protein>
    <recommendedName>
        <fullName evidence="14">Xylanolytic transcriptional activator regulatory domain-containing protein</fullName>
    </recommendedName>
</protein>
<feature type="transmembrane region" description="Helical" evidence="13">
    <location>
        <begin position="349"/>
        <end position="373"/>
    </location>
</feature>
<proteinExistence type="predicted"/>
<feature type="region of interest" description="Disordered" evidence="12">
    <location>
        <begin position="823"/>
        <end position="859"/>
    </location>
</feature>
<feature type="transmembrane region" description="Helical" evidence="13">
    <location>
        <begin position="650"/>
        <end position="672"/>
    </location>
</feature>
<evidence type="ECO:0000256" key="9">
    <source>
        <dbReference type="ARBA" id="ARBA00023136"/>
    </source>
</evidence>
<dbReference type="CDD" id="cd12148">
    <property type="entry name" value="fungal_TF_MHR"/>
    <property type="match status" value="1"/>
</dbReference>